<dbReference type="EMBL" id="JADBGF010000001">
    <property type="protein sequence ID" value="MBE1597256.1"/>
    <property type="molecule type" value="Genomic_DNA"/>
</dbReference>
<dbReference type="Proteomes" id="UP000629287">
    <property type="component" value="Unassembled WGS sequence"/>
</dbReference>
<keyword evidence="2" id="KW-1185">Reference proteome</keyword>
<accession>A0A8I0P6U3</accession>
<dbReference type="AlphaFoldDB" id="A0A8I0P6U3"/>
<organism evidence="1 2">
    <name type="scientific">Streptomyces stelliscabiei</name>
    <dbReference type="NCBI Taxonomy" id="146820"/>
    <lineage>
        <taxon>Bacteria</taxon>
        <taxon>Bacillati</taxon>
        <taxon>Actinomycetota</taxon>
        <taxon>Actinomycetes</taxon>
        <taxon>Kitasatosporales</taxon>
        <taxon>Streptomycetaceae</taxon>
        <taxon>Streptomyces</taxon>
    </lineage>
</organism>
<evidence type="ECO:0000313" key="1">
    <source>
        <dbReference type="EMBL" id="MBE1597256.1"/>
    </source>
</evidence>
<reference evidence="1 2" key="1">
    <citation type="submission" date="2020-10" db="EMBL/GenBank/DDBJ databases">
        <title>Sequencing the genomes of 1000 actinobacteria strains.</title>
        <authorList>
            <person name="Klenk H.-P."/>
        </authorList>
    </citation>
    <scope>NUCLEOTIDE SEQUENCE [LARGE SCALE GENOMIC DNA]</scope>
    <source>
        <strain evidence="1 2">DSM 41803</strain>
    </source>
</reference>
<dbReference type="GeneID" id="86827952"/>
<gene>
    <name evidence="1" type="ORF">H4687_003385</name>
</gene>
<sequence>MTEQPDPTQGSPLTPTQAMIIDFARNDSARTEELARLPPANLILIIERLRGRLDDMLHLVDEITQASPKSHQ</sequence>
<name>A0A8I0P6U3_9ACTN</name>
<protein>
    <submittedName>
        <fullName evidence="1">Uncharacterized protein</fullName>
    </submittedName>
</protein>
<dbReference type="RefSeq" id="WP_050398219.1">
    <property type="nucleotide sequence ID" value="NZ_JADBGF010000001.1"/>
</dbReference>
<proteinExistence type="predicted"/>
<evidence type="ECO:0000313" key="2">
    <source>
        <dbReference type="Proteomes" id="UP000629287"/>
    </source>
</evidence>
<comment type="caution">
    <text evidence="1">The sequence shown here is derived from an EMBL/GenBank/DDBJ whole genome shotgun (WGS) entry which is preliminary data.</text>
</comment>